<gene>
    <name evidence="1" type="ORF">WN944_026655</name>
</gene>
<name>A0AAP0LS06_9ROSI</name>
<evidence type="ECO:0000313" key="2">
    <source>
        <dbReference type="Proteomes" id="UP001428341"/>
    </source>
</evidence>
<dbReference type="EMBL" id="JBCGBO010000024">
    <property type="protein sequence ID" value="KAK9183503.1"/>
    <property type="molecule type" value="Genomic_DNA"/>
</dbReference>
<accession>A0AAP0LS06</accession>
<comment type="caution">
    <text evidence="1">The sequence shown here is derived from an EMBL/GenBank/DDBJ whole genome shotgun (WGS) entry which is preliminary data.</text>
</comment>
<protein>
    <recommendedName>
        <fullName evidence="3">UBN2 domain-containing protein</fullName>
    </recommendedName>
</protein>
<evidence type="ECO:0000313" key="1">
    <source>
        <dbReference type="EMBL" id="KAK9183503.1"/>
    </source>
</evidence>
<sequence length="213" mass="23917">MDIDYAIRKDEPLINDNITEVDIALYEKWERSNRLSVMFIKTKISAAIRGSVDQHNDVRALLKAIDEQFVTSDKTLASTLIMKFSSMKLTSIRGVREHIMQMRDIAAQLKLLEAARKALRKEHRSGTEGTAASIVACGEFCSAGTVSQGLRFENVLIRRMFLRYTSRSSLVRSGGNSRVAGELMRSITGAASYPRFNISRNGIRRIRRGTIST</sequence>
<reference evidence="1 2" key="1">
    <citation type="submission" date="2024-05" db="EMBL/GenBank/DDBJ databases">
        <title>Haplotype-resolved chromosome-level genome assembly of Huyou (Citrus changshanensis).</title>
        <authorList>
            <person name="Miao C."/>
            <person name="Chen W."/>
            <person name="Wu Y."/>
            <person name="Wang L."/>
            <person name="Zhao S."/>
            <person name="Grierson D."/>
            <person name="Xu C."/>
            <person name="Chen K."/>
        </authorList>
    </citation>
    <scope>NUCLEOTIDE SEQUENCE [LARGE SCALE GENOMIC DNA]</scope>
    <source>
        <strain evidence="1">01-14</strain>
        <tissue evidence="1">Leaf</tissue>
    </source>
</reference>
<organism evidence="1 2">
    <name type="scientific">Citrus x changshan-huyou</name>
    <dbReference type="NCBI Taxonomy" id="2935761"/>
    <lineage>
        <taxon>Eukaryota</taxon>
        <taxon>Viridiplantae</taxon>
        <taxon>Streptophyta</taxon>
        <taxon>Embryophyta</taxon>
        <taxon>Tracheophyta</taxon>
        <taxon>Spermatophyta</taxon>
        <taxon>Magnoliopsida</taxon>
        <taxon>eudicotyledons</taxon>
        <taxon>Gunneridae</taxon>
        <taxon>Pentapetalae</taxon>
        <taxon>rosids</taxon>
        <taxon>malvids</taxon>
        <taxon>Sapindales</taxon>
        <taxon>Rutaceae</taxon>
        <taxon>Aurantioideae</taxon>
        <taxon>Citrus</taxon>
    </lineage>
</organism>
<keyword evidence="2" id="KW-1185">Reference proteome</keyword>
<dbReference type="AlphaFoldDB" id="A0AAP0LS06"/>
<proteinExistence type="predicted"/>
<evidence type="ECO:0008006" key="3">
    <source>
        <dbReference type="Google" id="ProtNLM"/>
    </source>
</evidence>
<dbReference type="Proteomes" id="UP001428341">
    <property type="component" value="Unassembled WGS sequence"/>
</dbReference>